<dbReference type="Proteomes" id="UP000018144">
    <property type="component" value="Unassembled WGS sequence"/>
</dbReference>
<gene>
    <name evidence="2" type="ORF">PCON_07680</name>
</gene>
<dbReference type="OMA" id="ACHVRYF"/>
<feature type="compositionally biased region" description="Polar residues" evidence="1">
    <location>
        <begin position="435"/>
        <end position="448"/>
    </location>
</feature>
<proteinExistence type="predicted"/>
<evidence type="ECO:0000313" key="3">
    <source>
        <dbReference type="Proteomes" id="UP000018144"/>
    </source>
</evidence>
<protein>
    <submittedName>
        <fullName evidence="2">Uncharacterized protein</fullName>
    </submittedName>
</protein>
<accession>U4LDF5</accession>
<evidence type="ECO:0000256" key="1">
    <source>
        <dbReference type="SAM" id="MobiDB-lite"/>
    </source>
</evidence>
<feature type="region of interest" description="Disordered" evidence="1">
    <location>
        <begin position="417"/>
        <end position="448"/>
    </location>
</feature>
<dbReference type="OrthoDB" id="4179303at2759"/>
<feature type="region of interest" description="Disordered" evidence="1">
    <location>
        <begin position="19"/>
        <end position="40"/>
    </location>
</feature>
<organism evidence="2 3">
    <name type="scientific">Pyronema omphalodes (strain CBS 100304)</name>
    <name type="common">Pyronema confluens</name>
    <dbReference type="NCBI Taxonomy" id="1076935"/>
    <lineage>
        <taxon>Eukaryota</taxon>
        <taxon>Fungi</taxon>
        <taxon>Dikarya</taxon>
        <taxon>Ascomycota</taxon>
        <taxon>Pezizomycotina</taxon>
        <taxon>Pezizomycetes</taxon>
        <taxon>Pezizales</taxon>
        <taxon>Pyronemataceae</taxon>
        <taxon>Pyronema</taxon>
    </lineage>
</organism>
<sequence length="535" mass="61605">MENLPSEIFNELLDQLEPGGREVPTVDSRRNPWARPQPCKPDHIDSRHHYASLRLVCKRFDNLAAPYLFRSIGLRFNAKSFSRLASLAGNPVLARHVKKFVYLMPYIYEEGTQDFDAFRNDETLGLSNKIRQIMFEEQEPYYYTSVYKEQQHLMRDFYDLNVLRKAMTAFTSLQEVHLLAIMMHKDIVLRNLASSFDNWEFIDCKWIPACTHGVETLLTALHDAKSSVTVLRSPTLSPISMMLLSPKTKHISPKVWNQLTFLEITFDERPDRSYLDTSGTTLIGHDDRLAKMFKQFFKSAENLTTLYVRFTPGMPVRLPLNQVFHSIHWPKLRILGIGSWMLHAEELIDIATRHKETLAGIRLSEIYLLDGDRWKDVVASLKENIKKLEWIGLHDISYQREYVRKQAFIETYSDTSSEYNFDDSDPEMDGMSLRSRGSNSSTTASQGPLSLIDEEGEDVVYGNVFTTTPATGQGGPAFVVIRELPFGIHSKNGMIHDEEEELEDNGRTVTPAQRKHWERWIMGKTADGEPYSRPL</sequence>
<name>U4LDF5_PYROM</name>
<dbReference type="STRING" id="1076935.U4LDF5"/>
<evidence type="ECO:0000313" key="2">
    <source>
        <dbReference type="EMBL" id="CCX29883.1"/>
    </source>
</evidence>
<dbReference type="eggNOG" id="ENOG502S356">
    <property type="taxonomic scope" value="Eukaryota"/>
</dbReference>
<dbReference type="AlphaFoldDB" id="U4LDF5"/>
<keyword evidence="3" id="KW-1185">Reference proteome</keyword>
<reference evidence="2 3" key="1">
    <citation type="journal article" date="2013" name="PLoS Genet.">
        <title>The genome and development-dependent transcriptomes of Pyronema confluens: a window into fungal evolution.</title>
        <authorList>
            <person name="Traeger S."/>
            <person name="Altegoer F."/>
            <person name="Freitag M."/>
            <person name="Gabaldon T."/>
            <person name="Kempken F."/>
            <person name="Kumar A."/>
            <person name="Marcet-Houben M."/>
            <person name="Poggeler S."/>
            <person name="Stajich J.E."/>
            <person name="Nowrousian M."/>
        </authorList>
    </citation>
    <scope>NUCLEOTIDE SEQUENCE [LARGE SCALE GENOMIC DNA]</scope>
    <source>
        <strain evidence="3">CBS 100304</strain>
        <tissue evidence="2">Vegetative mycelium</tissue>
    </source>
</reference>
<dbReference type="EMBL" id="HF935393">
    <property type="protein sequence ID" value="CCX29883.1"/>
    <property type="molecule type" value="Genomic_DNA"/>
</dbReference>